<dbReference type="Pfam" id="PF03544">
    <property type="entry name" value="TonB_C"/>
    <property type="match status" value="1"/>
</dbReference>
<dbReference type="PANTHER" id="PTHR33446:SF14">
    <property type="entry name" value="PROTEIN TONB"/>
    <property type="match status" value="1"/>
</dbReference>
<proteinExistence type="inferred from homology"/>
<feature type="region of interest" description="Disordered" evidence="11">
    <location>
        <begin position="51"/>
        <end position="86"/>
    </location>
</feature>
<keyword evidence="10" id="KW-0735">Signal-anchor</keyword>
<evidence type="ECO:0000256" key="1">
    <source>
        <dbReference type="ARBA" id="ARBA00004383"/>
    </source>
</evidence>
<evidence type="ECO:0000256" key="8">
    <source>
        <dbReference type="ARBA" id="ARBA00022989"/>
    </source>
</evidence>
<evidence type="ECO:0000256" key="10">
    <source>
        <dbReference type="RuleBase" id="RU362123"/>
    </source>
</evidence>
<protein>
    <recommendedName>
        <fullName evidence="10">Protein TonB</fullName>
    </recommendedName>
</protein>
<evidence type="ECO:0000256" key="4">
    <source>
        <dbReference type="ARBA" id="ARBA00022475"/>
    </source>
</evidence>
<keyword evidence="9" id="KW-0472">Membrane</keyword>
<evidence type="ECO:0000256" key="11">
    <source>
        <dbReference type="SAM" id="MobiDB-lite"/>
    </source>
</evidence>
<comment type="caution">
    <text evidence="13">The sequence shown here is derived from an EMBL/GenBank/DDBJ whole genome shotgun (WGS) entry which is preliminary data.</text>
</comment>
<dbReference type="InterPro" id="IPR006260">
    <property type="entry name" value="TonB/TolA_C"/>
</dbReference>
<dbReference type="NCBIfam" id="TIGR01352">
    <property type="entry name" value="tonB_Cterm"/>
    <property type="match status" value="1"/>
</dbReference>
<dbReference type="Gene3D" id="3.30.1150.10">
    <property type="match status" value="1"/>
</dbReference>
<name>A0ABN8DNS1_9VIBR</name>
<dbReference type="PRINTS" id="PR01374">
    <property type="entry name" value="TONBPROTEIN"/>
</dbReference>
<comment type="function">
    <text evidence="10">Interacts with outer membrane receptor proteins that carry out high-affinity binding and energy dependent uptake into the periplasmic space of specific substrates. It could act to transduce energy from the cytoplasmic membrane to specific energy-requiring processes in the outer membrane, resulting in the release into the periplasm of ligands bound by these outer membrane proteins.</text>
</comment>
<evidence type="ECO:0000256" key="3">
    <source>
        <dbReference type="ARBA" id="ARBA00022448"/>
    </source>
</evidence>
<feature type="compositionally biased region" description="Polar residues" evidence="11">
    <location>
        <begin position="75"/>
        <end position="86"/>
    </location>
</feature>
<feature type="domain" description="TonB C-terminal" evidence="12">
    <location>
        <begin position="120"/>
        <end position="212"/>
    </location>
</feature>
<keyword evidence="8" id="KW-1133">Transmembrane helix</keyword>
<dbReference type="InterPro" id="IPR037682">
    <property type="entry name" value="TonB_C"/>
</dbReference>
<keyword evidence="4 10" id="KW-1003">Cell membrane</keyword>
<feature type="compositionally biased region" description="Pro residues" evidence="11">
    <location>
        <begin position="61"/>
        <end position="73"/>
    </location>
</feature>
<evidence type="ECO:0000256" key="6">
    <source>
        <dbReference type="ARBA" id="ARBA00022692"/>
    </source>
</evidence>
<evidence type="ECO:0000313" key="13">
    <source>
        <dbReference type="EMBL" id="CAH0529106.1"/>
    </source>
</evidence>
<evidence type="ECO:0000256" key="5">
    <source>
        <dbReference type="ARBA" id="ARBA00022519"/>
    </source>
</evidence>
<dbReference type="PANTHER" id="PTHR33446">
    <property type="entry name" value="PROTEIN TONB-RELATED"/>
    <property type="match status" value="1"/>
</dbReference>
<evidence type="ECO:0000256" key="7">
    <source>
        <dbReference type="ARBA" id="ARBA00022927"/>
    </source>
</evidence>
<reference evidence="13" key="1">
    <citation type="submission" date="2021-12" db="EMBL/GenBank/DDBJ databases">
        <authorList>
            <person name="Rodrigo-Torres L."/>
            <person name="Arahal R. D."/>
            <person name="Lucena T."/>
        </authorList>
    </citation>
    <scope>NUCLEOTIDE SEQUENCE</scope>
    <source>
        <strain evidence="13">CECT 8226</strain>
    </source>
</reference>
<dbReference type="PROSITE" id="PS52015">
    <property type="entry name" value="TONB_CTD"/>
    <property type="match status" value="1"/>
</dbReference>
<evidence type="ECO:0000256" key="9">
    <source>
        <dbReference type="ARBA" id="ARBA00023136"/>
    </source>
</evidence>
<evidence type="ECO:0000256" key="2">
    <source>
        <dbReference type="ARBA" id="ARBA00006555"/>
    </source>
</evidence>
<keyword evidence="5 10" id="KW-0997">Cell inner membrane</keyword>
<dbReference type="EMBL" id="CAKLCM010000003">
    <property type="protein sequence ID" value="CAH0529106.1"/>
    <property type="molecule type" value="Genomic_DNA"/>
</dbReference>
<dbReference type="SUPFAM" id="SSF74653">
    <property type="entry name" value="TolA/TonB C-terminal domain"/>
    <property type="match status" value="1"/>
</dbReference>
<keyword evidence="6" id="KW-0812">Transmembrane</keyword>
<sequence>MFRWLIAIPLASLVMVLLFTFMATMIDHRQSAAPKVNAPLSFNMVMLEQEQELQRRKRTVPEPPKPPEMPPETPLSQTSTASNQVSSMAAPSELNLNTAVQGLAIAVPAFGEFSVQTPMQTNQQAMPLYRVEPNYPARALKRKVEGYVLMRFTIDATGRATDIQVVEGNPARMFDREAIRALKKWKYQPKVEGGKAVSQPNQTVKLEFRFAK</sequence>
<dbReference type="Proteomes" id="UP000838160">
    <property type="component" value="Unassembled WGS sequence"/>
</dbReference>
<evidence type="ECO:0000259" key="12">
    <source>
        <dbReference type="PROSITE" id="PS52015"/>
    </source>
</evidence>
<gene>
    <name evidence="13" type="ORF">VHP8226_03054</name>
</gene>
<keyword evidence="3 10" id="KW-0813">Transport</keyword>
<comment type="subcellular location">
    <subcellularLocation>
        <location evidence="1 10">Cell inner membrane</location>
        <topology evidence="1 10">Single-pass membrane protein</topology>
        <orientation evidence="1 10">Periplasmic side</orientation>
    </subcellularLocation>
</comment>
<comment type="similarity">
    <text evidence="2 10">Belongs to the TonB family.</text>
</comment>
<keyword evidence="14" id="KW-1185">Reference proteome</keyword>
<dbReference type="RefSeq" id="WP_237485907.1">
    <property type="nucleotide sequence ID" value="NZ_CAKLCM010000003.1"/>
</dbReference>
<dbReference type="InterPro" id="IPR003538">
    <property type="entry name" value="TonB"/>
</dbReference>
<keyword evidence="7 10" id="KW-0653">Protein transport</keyword>
<organism evidence="13 14">
    <name type="scientific">Vibrio hippocampi</name>
    <dbReference type="NCBI Taxonomy" id="654686"/>
    <lineage>
        <taxon>Bacteria</taxon>
        <taxon>Pseudomonadati</taxon>
        <taxon>Pseudomonadota</taxon>
        <taxon>Gammaproteobacteria</taxon>
        <taxon>Vibrionales</taxon>
        <taxon>Vibrionaceae</taxon>
        <taxon>Vibrio</taxon>
    </lineage>
</organism>
<evidence type="ECO:0000313" key="14">
    <source>
        <dbReference type="Proteomes" id="UP000838160"/>
    </source>
</evidence>
<dbReference type="InterPro" id="IPR051045">
    <property type="entry name" value="TonB-dependent_transducer"/>
</dbReference>
<accession>A0ABN8DNS1</accession>